<dbReference type="Pfam" id="PF00497">
    <property type="entry name" value="SBP_bac_3"/>
    <property type="match status" value="1"/>
</dbReference>
<dbReference type="Proteomes" id="UP000295357">
    <property type="component" value="Unassembled WGS sequence"/>
</dbReference>
<feature type="domain" description="Solute-binding protein family 3/N-terminal" evidence="2">
    <location>
        <begin position="34"/>
        <end position="247"/>
    </location>
</feature>
<protein>
    <submittedName>
        <fullName evidence="3">Amino acid ABC transporter substrate-binding protein (PAAT family)</fullName>
    </submittedName>
</protein>
<keyword evidence="1" id="KW-0732">Signal</keyword>
<reference evidence="3 4" key="1">
    <citation type="submission" date="2019-03" db="EMBL/GenBank/DDBJ databases">
        <title>Genomic Encyclopedia of Type Strains, Phase IV (KMG-IV): sequencing the most valuable type-strain genomes for metagenomic binning, comparative biology and taxonomic classification.</title>
        <authorList>
            <person name="Goeker M."/>
        </authorList>
    </citation>
    <scope>NUCLEOTIDE SEQUENCE [LARGE SCALE GENOMIC DNA]</scope>
    <source>
        <strain evidence="3 4">DSM 25082</strain>
    </source>
</reference>
<feature type="chain" id="PRO_5020220343" evidence="1">
    <location>
        <begin position="26"/>
        <end position="259"/>
    </location>
</feature>
<gene>
    <name evidence="3" type="ORF">DFR39_10215</name>
</gene>
<sequence>MRVLNALLRQGLPLVLALLAAGSGAQTQELRLYTEEYAPYNYTVKGRPAGLSVEVVTEIKRRLGLSVPIEVVPWARGYRAAQTEPMVGLFVTARTAERESLFQWVGPVSATRAHLYARRGEQTGIRSLDDARKVQGILVPREWYIHQDLRGRGFTNLVPVAAPVDAMRMLLANRSVVIAMDESTVAETMRLAGMVSDPPEPIVKISEALLYIAFSQGTPAALVQRWQQTLDEMKRDGSFAMIHQRWLPGVPLPPSSHKP</sequence>
<keyword evidence="4" id="KW-1185">Reference proteome</keyword>
<dbReference type="SUPFAM" id="SSF53850">
    <property type="entry name" value="Periplasmic binding protein-like II"/>
    <property type="match status" value="1"/>
</dbReference>
<comment type="caution">
    <text evidence="3">The sequence shown here is derived from an EMBL/GenBank/DDBJ whole genome shotgun (WGS) entry which is preliminary data.</text>
</comment>
<evidence type="ECO:0000256" key="1">
    <source>
        <dbReference type="SAM" id="SignalP"/>
    </source>
</evidence>
<dbReference type="PANTHER" id="PTHR38834:SF3">
    <property type="entry name" value="SOLUTE-BINDING PROTEIN FAMILY 3_N-TERMINAL DOMAIN-CONTAINING PROTEIN"/>
    <property type="match status" value="1"/>
</dbReference>
<evidence type="ECO:0000259" key="2">
    <source>
        <dbReference type="Pfam" id="PF00497"/>
    </source>
</evidence>
<dbReference type="RefSeq" id="WP_133602436.1">
    <property type="nucleotide sequence ID" value="NZ_JAUFPJ010000002.1"/>
</dbReference>
<feature type="signal peptide" evidence="1">
    <location>
        <begin position="1"/>
        <end position="25"/>
    </location>
</feature>
<name>A0A4R6NAJ5_9BURK</name>
<dbReference type="Gene3D" id="3.40.190.10">
    <property type="entry name" value="Periplasmic binding protein-like II"/>
    <property type="match status" value="2"/>
</dbReference>
<dbReference type="InterPro" id="IPR001638">
    <property type="entry name" value="Solute-binding_3/MltF_N"/>
</dbReference>
<dbReference type="EMBL" id="SNXE01000002">
    <property type="protein sequence ID" value="TDP11644.1"/>
    <property type="molecule type" value="Genomic_DNA"/>
</dbReference>
<evidence type="ECO:0000313" key="3">
    <source>
        <dbReference type="EMBL" id="TDP11644.1"/>
    </source>
</evidence>
<accession>A0A4R6NAJ5</accession>
<dbReference type="PANTHER" id="PTHR38834">
    <property type="entry name" value="PERIPLASMIC SUBSTRATE BINDING PROTEIN FAMILY 3"/>
    <property type="match status" value="1"/>
</dbReference>
<evidence type="ECO:0000313" key="4">
    <source>
        <dbReference type="Proteomes" id="UP000295357"/>
    </source>
</evidence>
<organism evidence="3 4">
    <name type="scientific">Roseateles asaccharophilus</name>
    <dbReference type="NCBI Taxonomy" id="582607"/>
    <lineage>
        <taxon>Bacteria</taxon>
        <taxon>Pseudomonadati</taxon>
        <taxon>Pseudomonadota</taxon>
        <taxon>Betaproteobacteria</taxon>
        <taxon>Burkholderiales</taxon>
        <taxon>Sphaerotilaceae</taxon>
        <taxon>Roseateles</taxon>
    </lineage>
</organism>
<dbReference type="AlphaFoldDB" id="A0A4R6NAJ5"/>
<proteinExistence type="predicted"/>
<dbReference type="OrthoDB" id="8594082at2"/>